<dbReference type="GO" id="GO:0045727">
    <property type="term" value="P:positive regulation of translation"/>
    <property type="evidence" value="ECO:0007669"/>
    <property type="project" value="TreeGrafter"/>
</dbReference>
<protein>
    <recommendedName>
        <fullName evidence="1">Tr-type G domain-containing protein</fullName>
    </recommendedName>
</protein>
<dbReference type="InterPro" id="IPR000795">
    <property type="entry name" value="T_Tr_GTP-bd_dom"/>
</dbReference>
<accession>A0AA88WQE8</accession>
<dbReference type="PANTHER" id="PTHR43512">
    <property type="entry name" value="TRANSLATION FACTOR GUF1-RELATED"/>
    <property type="match status" value="1"/>
</dbReference>
<dbReference type="Gene3D" id="3.40.50.300">
    <property type="entry name" value="P-loop containing nucleotide triphosphate hydrolases"/>
    <property type="match status" value="1"/>
</dbReference>
<dbReference type="AlphaFoldDB" id="A0AA88WQE8"/>
<sequence>MNLGEDTVFSNASESVSIEKQFRIKISEFTISKIYRSNNFLLAQHAFDSFFIAIGQWGYVDGMPMGPSGGEDENFAKSPSTWLIENAQDFTTHQPFRIIFYLPNPLPLPLHSTPRPTHPTPPGYGVVDGVRDVTVAVAVSRSLAACEGALLVVDASQGVEAQTLANVYLASENNLEIIPVFGTK</sequence>
<dbReference type="InterPro" id="IPR006297">
    <property type="entry name" value="EF-4"/>
</dbReference>
<dbReference type="SUPFAM" id="SSF52540">
    <property type="entry name" value="P-loop containing nucleoside triphosphate hydrolases"/>
    <property type="match status" value="1"/>
</dbReference>
<dbReference type="GO" id="GO:0003924">
    <property type="term" value="F:GTPase activity"/>
    <property type="evidence" value="ECO:0007669"/>
    <property type="project" value="InterPro"/>
</dbReference>
<reference evidence="2" key="1">
    <citation type="submission" date="2022-12" db="EMBL/GenBank/DDBJ databases">
        <title>Draft genome assemblies for two species of Escallonia (Escalloniales).</title>
        <authorList>
            <person name="Chanderbali A."/>
            <person name="Dervinis C."/>
            <person name="Anghel I."/>
            <person name="Soltis D."/>
            <person name="Soltis P."/>
            <person name="Zapata F."/>
        </authorList>
    </citation>
    <scope>NUCLEOTIDE SEQUENCE</scope>
    <source>
        <strain evidence="2">UCBG64.0493</strain>
        <tissue evidence="2">Leaf</tissue>
    </source>
</reference>
<dbReference type="Proteomes" id="UP001188597">
    <property type="component" value="Unassembled WGS sequence"/>
</dbReference>
<evidence type="ECO:0000313" key="2">
    <source>
        <dbReference type="EMBL" id="KAK3031947.1"/>
    </source>
</evidence>
<comment type="caution">
    <text evidence="2">The sequence shown here is derived from an EMBL/GenBank/DDBJ whole genome shotgun (WGS) entry which is preliminary data.</text>
</comment>
<evidence type="ECO:0000259" key="1">
    <source>
        <dbReference type="Pfam" id="PF00009"/>
    </source>
</evidence>
<evidence type="ECO:0000313" key="3">
    <source>
        <dbReference type="Proteomes" id="UP001188597"/>
    </source>
</evidence>
<dbReference type="InterPro" id="IPR027417">
    <property type="entry name" value="P-loop_NTPase"/>
</dbReference>
<name>A0AA88WQE8_9ASTE</name>
<proteinExistence type="predicted"/>
<dbReference type="PANTHER" id="PTHR43512:SF4">
    <property type="entry name" value="TRANSLATION FACTOR GUF1 HOMOLOG, CHLOROPLASTIC"/>
    <property type="match status" value="1"/>
</dbReference>
<gene>
    <name evidence="2" type="ORF">RJ639_036231</name>
</gene>
<keyword evidence="3" id="KW-1185">Reference proteome</keyword>
<dbReference type="EMBL" id="JAVXUP010000288">
    <property type="protein sequence ID" value="KAK3031947.1"/>
    <property type="molecule type" value="Genomic_DNA"/>
</dbReference>
<feature type="domain" description="Tr-type G" evidence="1">
    <location>
        <begin position="138"/>
        <end position="180"/>
    </location>
</feature>
<dbReference type="GO" id="GO:0005525">
    <property type="term" value="F:GTP binding"/>
    <property type="evidence" value="ECO:0007669"/>
    <property type="project" value="InterPro"/>
</dbReference>
<dbReference type="Pfam" id="PF00009">
    <property type="entry name" value="GTP_EFTU"/>
    <property type="match status" value="1"/>
</dbReference>
<organism evidence="2 3">
    <name type="scientific">Escallonia herrerae</name>
    <dbReference type="NCBI Taxonomy" id="1293975"/>
    <lineage>
        <taxon>Eukaryota</taxon>
        <taxon>Viridiplantae</taxon>
        <taxon>Streptophyta</taxon>
        <taxon>Embryophyta</taxon>
        <taxon>Tracheophyta</taxon>
        <taxon>Spermatophyta</taxon>
        <taxon>Magnoliopsida</taxon>
        <taxon>eudicotyledons</taxon>
        <taxon>Gunneridae</taxon>
        <taxon>Pentapetalae</taxon>
        <taxon>asterids</taxon>
        <taxon>campanulids</taxon>
        <taxon>Escalloniales</taxon>
        <taxon>Escalloniaceae</taxon>
        <taxon>Escallonia</taxon>
    </lineage>
</organism>
<dbReference type="GO" id="GO:0043022">
    <property type="term" value="F:ribosome binding"/>
    <property type="evidence" value="ECO:0007669"/>
    <property type="project" value="TreeGrafter"/>
</dbReference>